<comment type="caution">
    <text evidence="2">The sequence shown here is derived from an EMBL/GenBank/DDBJ whole genome shotgun (WGS) entry which is preliminary data.</text>
</comment>
<organism evidence="2 4">
    <name type="scientific">Candidatus Iainarchaeum sp</name>
    <dbReference type="NCBI Taxonomy" id="3101447"/>
    <lineage>
        <taxon>Archaea</taxon>
        <taxon>Candidatus Iainarchaeota</taxon>
        <taxon>Candidatus Iainarchaeia</taxon>
        <taxon>Candidatus Iainarchaeales</taxon>
        <taxon>Candidatus Iainarchaeaceae</taxon>
        <taxon>Candidatus Iainarchaeum</taxon>
    </lineage>
</organism>
<dbReference type="Proteomes" id="UP000564964">
    <property type="component" value="Unassembled WGS sequence"/>
</dbReference>
<proteinExistence type="predicted"/>
<feature type="domain" description="PIN" evidence="1">
    <location>
        <begin position="7"/>
        <end position="118"/>
    </location>
</feature>
<dbReference type="Gene3D" id="3.40.50.1010">
    <property type="entry name" value="5'-nuclease"/>
    <property type="match status" value="1"/>
</dbReference>
<evidence type="ECO:0000313" key="4">
    <source>
        <dbReference type="Proteomes" id="UP000564964"/>
    </source>
</evidence>
<evidence type="ECO:0000313" key="3">
    <source>
        <dbReference type="EMBL" id="MBS3063214.1"/>
    </source>
</evidence>
<dbReference type="InterPro" id="IPR029060">
    <property type="entry name" value="PIN-like_dom_sf"/>
</dbReference>
<reference evidence="4" key="1">
    <citation type="journal article" date="2020" name="bioRxiv">
        <title>A rank-normalized archaeal taxonomy based on genome phylogeny resolves widespread incomplete and uneven classifications.</title>
        <authorList>
            <person name="Rinke C."/>
            <person name="Chuvochina M."/>
            <person name="Mussig A.J."/>
            <person name="Chaumeil P.-A."/>
            <person name="Waite D.W."/>
            <person name="Whitman W.B."/>
            <person name="Parks D.H."/>
            <person name="Hugenholtz P."/>
        </authorList>
    </citation>
    <scope>NUCLEOTIDE SEQUENCE [LARGE SCALE GENOMIC DNA]</scope>
</reference>
<dbReference type="InterPro" id="IPR002716">
    <property type="entry name" value="PIN_dom"/>
</dbReference>
<accession>A0A7J4JG46</accession>
<gene>
    <name evidence="2" type="ORF">HA252_01660</name>
    <name evidence="3" type="ORF">J4203_05035</name>
</gene>
<dbReference type="SUPFAM" id="SSF88723">
    <property type="entry name" value="PIN domain-like"/>
    <property type="match status" value="1"/>
</dbReference>
<dbReference type="AlphaFoldDB" id="A0A7J4JG46"/>
<dbReference type="EMBL" id="DUGH01000038">
    <property type="protein sequence ID" value="HIH16090.1"/>
    <property type="molecule type" value="Genomic_DNA"/>
</dbReference>
<name>A0A7J4JG46_9ARCH</name>
<reference evidence="3" key="3">
    <citation type="submission" date="2021-05" db="EMBL/GenBank/DDBJ databases">
        <title>Protein family content uncovers lineage relationships and bacterial pathway maintenance mechanisms in DPANN archaea.</title>
        <authorList>
            <person name="Castelle C.J."/>
            <person name="Meheust R."/>
            <person name="Jaffe A.L."/>
            <person name="Seitz K."/>
            <person name="Gong X."/>
            <person name="Baker B.J."/>
            <person name="Banfield J.F."/>
        </authorList>
    </citation>
    <scope>NUCLEOTIDE SEQUENCE</scope>
    <source>
        <strain evidence="3">RIFCSPLOWO2_01_FULL_58_19</strain>
    </source>
</reference>
<dbReference type="Pfam" id="PF01850">
    <property type="entry name" value="PIN"/>
    <property type="match status" value="1"/>
</dbReference>
<evidence type="ECO:0000259" key="1">
    <source>
        <dbReference type="Pfam" id="PF01850"/>
    </source>
</evidence>
<reference evidence="3" key="2">
    <citation type="submission" date="2021-03" db="EMBL/GenBank/DDBJ databases">
        <authorList>
            <person name="Jaffe A."/>
        </authorList>
    </citation>
    <scope>NUCLEOTIDE SEQUENCE</scope>
    <source>
        <strain evidence="3">RIFCSPLOWO2_01_FULL_58_19</strain>
    </source>
</reference>
<dbReference type="Proteomes" id="UP000678237">
    <property type="component" value="Unassembled WGS sequence"/>
</dbReference>
<evidence type="ECO:0000313" key="2">
    <source>
        <dbReference type="EMBL" id="HIH16090.1"/>
    </source>
</evidence>
<dbReference type="EMBL" id="JAGVWE010000004">
    <property type="protein sequence ID" value="MBS3063214.1"/>
    <property type="molecule type" value="Genomic_DNA"/>
</dbReference>
<protein>
    <submittedName>
        <fullName evidence="3">PIN domain-containing protein</fullName>
    </submittedName>
    <submittedName>
        <fullName evidence="2">Type II toxin-antitoxin system VapC family toxin</fullName>
    </submittedName>
</protein>
<sequence length="130" mass="14626">MTDSRLFLDSSVWLAYILGESMPLKQFIESTDELLFTSILSMYELWRRLQKGGWQEKEIYRALEFVLINSQTALLNFEVCVQAAKESLKTGLATVDSLIYASATANHATLLTLDNDFRGLKNAIVLDAGN</sequence>